<protein>
    <submittedName>
        <fullName evidence="1">Uncharacterized protein</fullName>
    </submittedName>
</protein>
<proteinExistence type="predicted"/>
<reference evidence="1" key="1">
    <citation type="submission" date="2013-04" db="EMBL/GenBank/DDBJ databases">
        <title>The genome sequencing project of 58 acetic acid bacteria.</title>
        <authorList>
            <person name="Okamoto-Kainuma A."/>
            <person name="Ishikawa M."/>
            <person name="Umino S."/>
            <person name="Koizumi Y."/>
            <person name="Shiwa Y."/>
            <person name="Yoshikawa H."/>
            <person name="Matsutani M."/>
            <person name="Matsushita K."/>
        </authorList>
    </citation>
    <scope>NUCLEOTIDE SEQUENCE</scope>
    <source>
        <strain evidence="1">NRIC 0228</strain>
    </source>
</reference>
<comment type="caution">
    <text evidence="1">The sequence shown here is derived from an EMBL/GenBank/DDBJ whole genome shotgun (WGS) entry which is preliminary data.</text>
</comment>
<evidence type="ECO:0000313" key="1">
    <source>
        <dbReference type="EMBL" id="GBR16799.1"/>
    </source>
</evidence>
<evidence type="ECO:0000313" key="2">
    <source>
        <dbReference type="Proteomes" id="UP001061070"/>
    </source>
</evidence>
<name>A0ABQ0QF77_9PROT</name>
<organism evidence="1 2">
    <name type="scientific">Gluconobacter frateurii NRIC 0228</name>
    <dbReference type="NCBI Taxonomy" id="1307946"/>
    <lineage>
        <taxon>Bacteria</taxon>
        <taxon>Pseudomonadati</taxon>
        <taxon>Pseudomonadota</taxon>
        <taxon>Alphaproteobacteria</taxon>
        <taxon>Acetobacterales</taxon>
        <taxon>Acetobacteraceae</taxon>
        <taxon>Gluconobacter</taxon>
    </lineage>
</organism>
<gene>
    <name evidence="1" type="ORF">AA0228_2869</name>
</gene>
<dbReference type="Proteomes" id="UP001061070">
    <property type="component" value="Unassembled WGS sequence"/>
</dbReference>
<dbReference type="EMBL" id="BAQW01000013">
    <property type="protein sequence ID" value="GBR16799.1"/>
    <property type="molecule type" value="Genomic_DNA"/>
</dbReference>
<accession>A0ABQ0QF77</accession>
<sequence length="68" mass="7620">MGDIALAASRRAVADRPLEDVKDATDMVSVLRTRRRLGLSLRYGKHLLGFVKIQYIAVIQKPVGLPFR</sequence>
<keyword evidence="2" id="KW-1185">Reference proteome</keyword>